<reference evidence="3 4" key="1">
    <citation type="submission" date="2020-08" db="EMBL/GenBank/DDBJ databases">
        <title>Sequencing the genomes of 1000 actinobacteria strains.</title>
        <authorList>
            <person name="Klenk H.-P."/>
        </authorList>
    </citation>
    <scope>NUCLEOTIDE SEQUENCE [LARGE SCALE GENOMIC DNA]</scope>
    <source>
        <strain evidence="3 4">DSM 46659</strain>
    </source>
</reference>
<keyword evidence="4" id="KW-1185">Reference proteome</keyword>
<evidence type="ECO:0000256" key="1">
    <source>
        <dbReference type="SAM" id="MobiDB-lite"/>
    </source>
</evidence>
<sequence length="128" mass="13119">MSPTRYPAITALVCAGLITLAACTPPGEEGPEAPDTPGTAGSPSPDGEPESVESQHAGELPDELGLGAEIQPAVDCLIEEGLAPEDYTTDRLDRDLRDGFDDAAFDGTDPAVSTCLEKAGITFETGDG</sequence>
<dbReference type="AlphaFoldDB" id="A0A7W9YEY6"/>
<feature type="signal peptide" evidence="2">
    <location>
        <begin position="1"/>
        <end position="21"/>
    </location>
</feature>
<protein>
    <submittedName>
        <fullName evidence="3">Uncharacterized protein</fullName>
    </submittedName>
</protein>
<accession>A0A7W9YEY6</accession>
<gene>
    <name evidence="3" type="ORF">HNR23_000096</name>
</gene>
<dbReference type="Proteomes" id="UP000546642">
    <property type="component" value="Unassembled WGS sequence"/>
</dbReference>
<name>A0A7W9YEY6_9ACTN</name>
<feature type="chain" id="PRO_5038866047" evidence="2">
    <location>
        <begin position="22"/>
        <end position="128"/>
    </location>
</feature>
<comment type="caution">
    <text evidence="3">The sequence shown here is derived from an EMBL/GenBank/DDBJ whole genome shotgun (WGS) entry which is preliminary data.</text>
</comment>
<dbReference type="EMBL" id="JACHDS010000001">
    <property type="protein sequence ID" value="MBB6170036.1"/>
    <property type="molecule type" value="Genomic_DNA"/>
</dbReference>
<organism evidence="3 4">
    <name type="scientific">Nocardiopsis mwathae</name>
    <dbReference type="NCBI Taxonomy" id="1472723"/>
    <lineage>
        <taxon>Bacteria</taxon>
        <taxon>Bacillati</taxon>
        <taxon>Actinomycetota</taxon>
        <taxon>Actinomycetes</taxon>
        <taxon>Streptosporangiales</taxon>
        <taxon>Nocardiopsidaceae</taxon>
        <taxon>Nocardiopsis</taxon>
    </lineage>
</organism>
<evidence type="ECO:0000313" key="3">
    <source>
        <dbReference type="EMBL" id="MBB6170036.1"/>
    </source>
</evidence>
<dbReference type="RefSeq" id="WP_184072399.1">
    <property type="nucleotide sequence ID" value="NZ_JACHDS010000001.1"/>
</dbReference>
<evidence type="ECO:0000313" key="4">
    <source>
        <dbReference type="Proteomes" id="UP000546642"/>
    </source>
</evidence>
<dbReference type="PROSITE" id="PS51257">
    <property type="entry name" value="PROKAR_LIPOPROTEIN"/>
    <property type="match status" value="1"/>
</dbReference>
<keyword evidence="2" id="KW-0732">Signal</keyword>
<proteinExistence type="predicted"/>
<evidence type="ECO:0000256" key="2">
    <source>
        <dbReference type="SAM" id="SignalP"/>
    </source>
</evidence>
<feature type="region of interest" description="Disordered" evidence="1">
    <location>
        <begin position="22"/>
        <end position="68"/>
    </location>
</feature>